<evidence type="ECO:0000256" key="2">
    <source>
        <dbReference type="ARBA" id="ARBA00023157"/>
    </source>
</evidence>
<keyword evidence="3" id="KW-0393">Immunoglobulin domain</keyword>
<dbReference type="GO" id="GO:0007156">
    <property type="term" value="P:homophilic cell adhesion via plasma membrane adhesion molecules"/>
    <property type="evidence" value="ECO:0007669"/>
    <property type="project" value="TreeGrafter"/>
</dbReference>
<name>A0A915JXU5_ROMCU</name>
<dbReference type="InterPro" id="IPR013098">
    <property type="entry name" value="Ig_I-set"/>
</dbReference>
<evidence type="ECO:0000256" key="1">
    <source>
        <dbReference type="ARBA" id="ARBA00022729"/>
    </source>
</evidence>
<keyword evidence="1" id="KW-0732">Signal</keyword>
<evidence type="ECO:0000259" key="5">
    <source>
        <dbReference type="PROSITE" id="PS50835"/>
    </source>
</evidence>
<dbReference type="InterPro" id="IPR003599">
    <property type="entry name" value="Ig_sub"/>
</dbReference>
<dbReference type="FunFam" id="2.60.40.10:FF:000032">
    <property type="entry name" value="palladin isoform X1"/>
    <property type="match status" value="1"/>
</dbReference>
<dbReference type="AlphaFoldDB" id="A0A915JXU5"/>
<evidence type="ECO:0000313" key="7">
    <source>
        <dbReference type="WBParaSite" id="nRc.2.0.1.t30839-RA"/>
    </source>
</evidence>
<dbReference type="Gene3D" id="2.60.40.10">
    <property type="entry name" value="Immunoglobulins"/>
    <property type="match status" value="2"/>
</dbReference>
<keyword evidence="2" id="KW-1015">Disulfide bond</keyword>
<dbReference type="PANTHER" id="PTHR45080">
    <property type="entry name" value="CONTACTIN 5"/>
    <property type="match status" value="1"/>
</dbReference>
<evidence type="ECO:0000259" key="4">
    <source>
        <dbReference type="PROSITE" id="PS50234"/>
    </source>
</evidence>
<dbReference type="GO" id="GO:0008046">
    <property type="term" value="F:axon guidance receptor activity"/>
    <property type="evidence" value="ECO:0007669"/>
    <property type="project" value="TreeGrafter"/>
</dbReference>
<dbReference type="InterPro" id="IPR003598">
    <property type="entry name" value="Ig_sub2"/>
</dbReference>
<dbReference type="Pfam" id="PF07679">
    <property type="entry name" value="I-set"/>
    <property type="match status" value="1"/>
</dbReference>
<feature type="domain" description="Ig-like" evidence="5">
    <location>
        <begin position="365"/>
        <end position="425"/>
    </location>
</feature>
<dbReference type="SMART" id="SM00327">
    <property type="entry name" value="VWA"/>
    <property type="match status" value="2"/>
</dbReference>
<dbReference type="PROSITE" id="PS50234">
    <property type="entry name" value="VWFA"/>
    <property type="match status" value="2"/>
</dbReference>
<accession>A0A915JXU5</accession>
<dbReference type="Proteomes" id="UP000887565">
    <property type="component" value="Unplaced"/>
</dbReference>
<sequence length="769" mass="87519">MKPLLEMIHLFIDSYCYNNVYKSVGDECHMYRKAEFALDQQETITCFEGSFIELTGITIGIPQPMVTWTLNGQEIEYNRRIGFQHINGSLIIRKIQMSDAGSYTCQAKNVLGQASRNVVLIVQELDKQQAPNITNAPMTRFRKRATLFHRSDNAEWIACDKKYKFVDLFVLIDISHNALNQFNDFKNLTYNLAINFDIRGPTSKSRFGVAFFGQEYKRIFSYRYSVDIHRELKNLRVVDRASHDSRGRNILIAQAIRKAVEGQFKNKKTSCNGEKSFLILMTSAPVCGDCHRDLISALNVAHSKNVQVVFVASSKIEQSSAIEDIKIFSKILYKHDNVRSALQPLLEMMHESVDQYCFHTLYAKPEIIRGQKETITMPVGSLVELTCMATGIPKPMITWTFKGQEISYDNGRIYFEDQNGSLIIRVSSNLENLEKPEQKLFLLQDKPELLHDNTTFSSKLFPDLVVDCMIAPKASNFNSTRRGGNFGFNILLLLYIVLHNFVLASHAGRRKFGVSSFVDTSKTNRCTPCAWGFIKIGVFSAPECDQDKYKFVDLFVILRTSSKLLDHFEKFKNLTFDLATNFDSGEQSAISRFGLATFGREYQQIFSFNENKNLRIVHEKLKELQPPKFSKIPNQNLVDAIIASVNGEFGINQDPNGGAKRFLIVMTDEVFCHDCVKNLSAILDAAHQKNVTIVLIAPQEIDQSAVSIDWTMLYMGNEIQSILEPLLSKMGKSIDDYCYEAFYGYLAQAWLAVDHRSLLNKTSMSITIH</sequence>
<dbReference type="SMART" id="SM00409">
    <property type="entry name" value="IG"/>
    <property type="match status" value="2"/>
</dbReference>
<dbReference type="PROSITE" id="PS50835">
    <property type="entry name" value="IG_LIKE"/>
    <property type="match status" value="2"/>
</dbReference>
<reference evidence="7" key="1">
    <citation type="submission" date="2022-11" db="UniProtKB">
        <authorList>
            <consortium name="WormBaseParasite"/>
        </authorList>
    </citation>
    <scope>IDENTIFICATION</scope>
</reference>
<dbReference type="SUPFAM" id="SSF48726">
    <property type="entry name" value="Immunoglobulin"/>
    <property type="match status" value="2"/>
</dbReference>
<keyword evidence="6" id="KW-1185">Reference proteome</keyword>
<feature type="domain" description="VWFA" evidence="4">
    <location>
        <begin position="553"/>
        <end position="697"/>
    </location>
</feature>
<dbReference type="CDD" id="cd00096">
    <property type="entry name" value="Ig"/>
    <property type="match status" value="1"/>
</dbReference>
<evidence type="ECO:0000313" key="6">
    <source>
        <dbReference type="Proteomes" id="UP000887565"/>
    </source>
</evidence>
<dbReference type="InterPro" id="IPR007110">
    <property type="entry name" value="Ig-like_dom"/>
</dbReference>
<dbReference type="InterPro" id="IPR050958">
    <property type="entry name" value="Cell_Adh-Cytoskel_Orgn"/>
</dbReference>
<evidence type="ECO:0000256" key="3">
    <source>
        <dbReference type="ARBA" id="ARBA00023319"/>
    </source>
</evidence>
<dbReference type="SUPFAM" id="SSF53300">
    <property type="entry name" value="vWA-like"/>
    <property type="match status" value="2"/>
</dbReference>
<dbReference type="Pfam" id="PF00092">
    <property type="entry name" value="VWA"/>
    <property type="match status" value="2"/>
</dbReference>
<dbReference type="InterPro" id="IPR036179">
    <property type="entry name" value="Ig-like_dom_sf"/>
</dbReference>
<dbReference type="GO" id="GO:0030424">
    <property type="term" value="C:axon"/>
    <property type="evidence" value="ECO:0007669"/>
    <property type="project" value="TreeGrafter"/>
</dbReference>
<dbReference type="PANTHER" id="PTHR45080:SF8">
    <property type="entry name" value="IG-LIKE DOMAIN-CONTAINING PROTEIN"/>
    <property type="match status" value="1"/>
</dbReference>
<dbReference type="GO" id="GO:0043025">
    <property type="term" value="C:neuronal cell body"/>
    <property type="evidence" value="ECO:0007669"/>
    <property type="project" value="TreeGrafter"/>
</dbReference>
<dbReference type="InterPro" id="IPR036465">
    <property type="entry name" value="vWFA_dom_sf"/>
</dbReference>
<dbReference type="InterPro" id="IPR013783">
    <property type="entry name" value="Ig-like_fold"/>
</dbReference>
<dbReference type="InterPro" id="IPR002035">
    <property type="entry name" value="VWF_A"/>
</dbReference>
<dbReference type="GO" id="GO:0005886">
    <property type="term" value="C:plasma membrane"/>
    <property type="evidence" value="ECO:0007669"/>
    <property type="project" value="TreeGrafter"/>
</dbReference>
<dbReference type="SMART" id="SM00408">
    <property type="entry name" value="IGc2"/>
    <property type="match status" value="2"/>
</dbReference>
<dbReference type="Pfam" id="PF13927">
    <property type="entry name" value="Ig_3"/>
    <property type="match status" value="1"/>
</dbReference>
<dbReference type="WBParaSite" id="nRc.2.0.1.t30839-RA">
    <property type="protein sequence ID" value="nRc.2.0.1.t30839-RA"/>
    <property type="gene ID" value="nRc.2.0.1.g30839"/>
</dbReference>
<dbReference type="GO" id="GO:0050808">
    <property type="term" value="P:synapse organization"/>
    <property type="evidence" value="ECO:0007669"/>
    <property type="project" value="TreeGrafter"/>
</dbReference>
<proteinExistence type="predicted"/>
<organism evidence="6 7">
    <name type="scientific">Romanomermis culicivorax</name>
    <name type="common">Nematode worm</name>
    <dbReference type="NCBI Taxonomy" id="13658"/>
    <lineage>
        <taxon>Eukaryota</taxon>
        <taxon>Metazoa</taxon>
        <taxon>Ecdysozoa</taxon>
        <taxon>Nematoda</taxon>
        <taxon>Enoplea</taxon>
        <taxon>Dorylaimia</taxon>
        <taxon>Mermithida</taxon>
        <taxon>Mermithoidea</taxon>
        <taxon>Mermithidae</taxon>
        <taxon>Romanomermis</taxon>
    </lineage>
</organism>
<feature type="domain" description="VWFA" evidence="4">
    <location>
        <begin position="167"/>
        <end position="349"/>
    </location>
</feature>
<protein>
    <submittedName>
        <fullName evidence="7">Uncharacterized protein</fullName>
    </submittedName>
</protein>
<dbReference type="Gene3D" id="3.40.50.410">
    <property type="entry name" value="von Willebrand factor, type A domain"/>
    <property type="match status" value="2"/>
</dbReference>
<feature type="domain" description="Ig-like" evidence="5">
    <location>
        <begin position="3"/>
        <end position="119"/>
    </location>
</feature>